<feature type="signal peptide" evidence="10">
    <location>
        <begin position="1"/>
        <end position="25"/>
    </location>
</feature>
<comment type="catalytic activity">
    <reaction evidence="9 10">
        <text>hydrogencarbonate + H(+) = CO2 + H2O</text>
        <dbReference type="Rhea" id="RHEA:10748"/>
        <dbReference type="ChEBI" id="CHEBI:15377"/>
        <dbReference type="ChEBI" id="CHEBI:15378"/>
        <dbReference type="ChEBI" id="CHEBI:16526"/>
        <dbReference type="ChEBI" id="CHEBI:17544"/>
        <dbReference type="EC" id="4.2.1.1"/>
    </reaction>
</comment>
<protein>
    <recommendedName>
        <fullName evidence="5 10">Carbonic anhydrase</fullName>
        <ecNumber evidence="5 10">4.2.1.1</ecNumber>
    </recommendedName>
</protein>
<evidence type="ECO:0000313" key="14">
    <source>
        <dbReference type="RefSeq" id="XP_022144728.1"/>
    </source>
</evidence>
<dbReference type="KEGG" id="mcha:111014347"/>
<evidence type="ECO:0000256" key="2">
    <source>
        <dbReference type="ARBA" id="ARBA00002904"/>
    </source>
</evidence>
<comment type="cofactor">
    <cofactor evidence="1 10">
        <name>Zn(2+)</name>
        <dbReference type="ChEBI" id="CHEBI:29105"/>
    </cofactor>
</comment>
<dbReference type="PANTHER" id="PTHR18952:SF201">
    <property type="entry name" value="CARBONIC ANHYDRASE"/>
    <property type="match status" value="1"/>
</dbReference>
<dbReference type="PROSITE" id="PS00162">
    <property type="entry name" value="ALPHA_CA_1"/>
    <property type="match status" value="1"/>
</dbReference>
<sequence length="276" mass="31686">MATLNWRVSVFLFLVSILFCPLVIAQEVEDESEFDYIRGSKKGPSKWGEIKREWERCKNGEMQSPIDLSSTRVKAIKTLGHLNNKYKPSNAILKNRGHDISIKWEGNAGSIKINDTNYLLQQIHWHSPSEHTLNGRRYDLELHLVHQSSHTDVKYPIAVVGIFYKMGRPDPFLSKLSRKIKALGEEKEKKLGRIDPRMIKMGSIKYYRYMGSLTVPPCTEGVIWNINQKIGTVSREQVKLLRSAVHDSAEKNARPIQPRNGRQVDLYDPNPTHTPN</sequence>
<dbReference type="AlphaFoldDB" id="A0A6J1CU30"/>
<keyword evidence="7 10" id="KW-0862">Zinc</keyword>
<comment type="similarity">
    <text evidence="10">Belongs to the alpha-carbonic anhydrase family.</text>
</comment>
<feature type="region of interest" description="Disordered" evidence="11">
    <location>
        <begin position="246"/>
        <end position="276"/>
    </location>
</feature>
<gene>
    <name evidence="14" type="primary">LOC111014347</name>
</gene>
<evidence type="ECO:0000256" key="8">
    <source>
        <dbReference type="ARBA" id="ARBA00023239"/>
    </source>
</evidence>
<evidence type="ECO:0000256" key="9">
    <source>
        <dbReference type="ARBA" id="ARBA00048348"/>
    </source>
</evidence>
<evidence type="ECO:0000259" key="12">
    <source>
        <dbReference type="PROSITE" id="PS51144"/>
    </source>
</evidence>
<evidence type="ECO:0000256" key="11">
    <source>
        <dbReference type="SAM" id="MobiDB-lite"/>
    </source>
</evidence>
<comment type="function">
    <text evidence="2 10">Reversible hydration of carbon dioxide.</text>
</comment>
<dbReference type="InterPro" id="IPR036398">
    <property type="entry name" value="CA_dom_sf"/>
</dbReference>
<dbReference type="GeneID" id="111014347"/>
<evidence type="ECO:0000256" key="7">
    <source>
        <dbReference type="ARBA" id="ARBA00022833"/>
    </source>
</evidence>
<dbReference type="InterPro" id="IPR018338">
    <property type="entry name" value="Carbonic_anhydrase_a-class_CS"/>
</dbReference>
<keyword evidence="13" id="KW-1185">Reference proteome</keyword>
<comment type="subcellular location">
    <subcellularLocation>
        <location evidence="3">Plastid</location>
        <location evidence="3">Chloroplast stroma</location>
    </subcellularLocation>
</comment>
<dbReference type="RefSeq" id="XP_022144728.1">
    <property type="nucleotide sequence ID" value="XM_022289036.1"/>
</dbReference>
<dbReference type="Gene3D" id="3.10.200.10">
    <property type="entry name" value="Alpha carbonic anhydrase"/>
    <property type="match status" value="1"/>
</dbReference>
<name>A0A6J1CU30_MOMCH</name>
<dbReference type="InterPro" id="IPR041891">
    <property type="entry name" value="Alpha_CA_prokaryot-like"/>
</dbReference>
<dbReference type="SMART" id="SM01057">
    <property type="entry name" value="Carb_anhydrase"/>
    <property type="match status" value="1"/>
</dbReference>
<dbReference type="Proteomes" id="UP000504603">
    <property type="component" value="Unplaced"/>
</dbReference>
<comment type="similarity">
    <text evidence="4">Belongs to the alpha-class carbonic anhydrase family.</text>
</comment>
<evidence type="ECO:0000256" key="10">
    <source>
        <dbReference type="RuleBase" id="RU367011"/>
    </source>
</evidence>
<dbReference type="CDD" id="cd03124">
    <property type="entry name" value="alpha_CA_prokaryotic_like"/>
    <property type="match status" value="1"/>
</dbReference>
<dbReference type="PANTHER" id="PTHR18952">
    <property type="entry name" value="CARBONIC ANHYDRASE"/>
    <property type="match status" value="1"/>
</dbReference>
<proteinExistence type="inferred from homology"/>
<feature type="chain" id="PRO_5027135128" description="Carbonic anhydrase" evidence="10">
    <location>
        <begin position="26"/>
        <end position="276"/>
    </location>
</feature>
<keyword evidence="8 10" id="KW-0456">Lyase</keyword>
<dbReference type="GO" id="GO:0008270">
    <property type="term" value="F:zinc ion binding"/>
    <property type="evidence" value="ECO:0007669"/>
    <property type="project" value="UniProtKB-UniRule"/>
</dbReference>
<dbReference type="PROSITE" id="PS51144">
    <property type="entry name" value="ALPHA_CA_2"/>
    <property type="match status" value="1"/>
</dbReference>
<evidence type="ECO:0000256" key="6">
    <source>
        <dbReference type="ARBA" id="ARBA00022723"/>
    </source>
</evidence>
<dbReference type="EC" id="4.2.1.1" evidence="5 10"/>
<dbReference type="InterPro" id="IPR001148">
    <property type="entry name" value="CA_dom"/>
</dbReference>
<evidence type="ECO:0000256" key="5">
    <source>
        <dbReference type="ARBA" id="ARBA00012925"/>
    </source>
</evidence>
<dbReference type="GO" id="GO:0009570">
    <property type="term" value="C:chloroplast stroma"/>
    <property type="evidence" value="ECO:0007669"/>
    <property type="project" value="UniProtKB-SubCell"/>
</dbReference>
<evidence type="ECO:0000313" key="13">
    <source>
        <dbReference type="Proteomes" id="UP000504603"/>
    </source>
</evidence>
<organism evidence="13 14">
    <name type="scientific">Momordica charantia</name>
    <name type="common">Bitter gourd</name>
    <name type="synonym">Balsam pear</name>
    <dbReference type="NCBI Taxonomy" id="3673"/>
    <lineage>
        <taxon>Eukaryota</taxon>
        <taxon>Viridiplantae</taxon>
        <taxon>Streptophyta</taxon>
        <taxon>Embryophyta</taxon>
        <taxon>Tracheophyta</taxon>
        <taxon>Spermatophyta</taxon>
        <taxon>Magnoliopsida</taxon>
        <taxon>eudicotyledons</taxon>
        <taxon>Gunneridae</taxon>
        <taxon>Pentapetalae</taxon>
        <taxon>rosids</taxon>
        <taxon>fabids</taxon>
        <taxon>Cucurbitales</taxon>
        <taxon>Cucurbitaceae</taxon>
        <taxon>Momordiceae</taxon>
        <taxon>Momordica</taxon>
    </lineage>
</organism>
<evidence type="ECO:0000256" key="4">
    <source>
        <dbReference type="ARBA" id="ARBA00006365"/>
    </source>
</evidence>
<dbReference type="GO" id="GO:0004089">
    <property type="term" value="F:carbonate dehydratase activity"/>
    <property type="evidence" value="ECO:0007669"/>
    <property type="project" value="UniProtKB-UniRule"/>
</dbReference>
<keyword evidence="10" id="KW-0732">Signal</keyword>
<accession>A0A6J1CU30</accession>
<evidence type="ECO:0000256" key="1">
    <source>
        <dbReference type="ARBA" id="ARBA00001947"/>
    </source>
</evidence>
<dbReference type="Pfam" id="PF00194">
    <property type="entry name" value="Carb_anhydrase"/>
    <property type="match status" value="1"/>
</dbReference>
<feature type="domain" description="Alpha-carbonic anhydrase" evidence="12">
    <location>
        <begin position="32"/>
        <end position="268"/>
    </location>
</feature>
<keyword evidence="6 10" id="KW-0479">Metal-binding</keyword>
<dbReference type="OrthoDB" id="429145at2759"/>
<evidence type="ECO:0000256" key="3">
    <source>
        <dbReference type="ARBA" id="ARBA00004470"/>
    </source>
</evidence>
<dbReference type="SUPFAM" id="SSF51069">
    <property type="entry name" value="Carbonic anhydrase"/>
    <property type="match status" value="1"/>
</dbReference>
<dbReference type="GO" id="GO:0006730">
    <property type="term" value="P:one-carbon metabolic process"/>
    <property type="evidence" value="ECO:0007669"/>
    <property type="project" value="TreeGrafter"/>
</dbReference>
<dbReference type="InterPro" id="IPR023561">
    <property type="entry name" value="Carbonic_anhydrase_a-class"/>
</dbReference>
<reference evidence="14" key="1">
    <citation type="submission" date="2025-08" db="UniProtKB">
        <authorList>
            <consortium name="RefSeq"/>
        </authorList>
    </citation>
    <scope>IDENTIFICATION</scope>
    <source>
        <strain evidence="14">OHB3-1</strain>
    </source>
</reference>